<evidence type="ECO:0000259" key="9">
    <source>
        <dbReference type="Pfam" id="PF12161"/>
    </source>
</evidence>
<evidence type="ECO:0000256" key="6">
    <source>
        <dbReference type="ARBA" id="ARBA00022747"/>
    </source>
</evidence>
<dbReference type="PANTHER" id="PTHR42933:SF3">
    <property type="entry name" value="TYPE I RESTRICTION ENZYME MJAVIII METHYLASE SUBUNIT"/>
    <property type="match status" value="1"/>
</dbReference>
<keyword evidence="4" id="KW-0808">Transferase</keyword>
<dbReference type="EMBL" id="JAAYEE010000065">
    <property type="protein sequence ID" value="NLW34557.1"/>
    <property type="molecule type" value="Genomic_DNA"/>
</dbReference>
<dbReference type="InterPro" id="IPR038333">
    <property type="entry name" value="T1MK-like_N_sf"/>
</dbReference>
<evidence type="ECO:0000256" key="1">
    <source>
        <dbReference type="ARBA" id="ARBA00006594"/>
    </source>
</evidence>
<dbReference type="AlphaFoldDB" id="A0A971M1X3"/>
<dbReference type="GO" id="GO:0008170">
    <property type="term" value="F:N-methyltransferase activity"/>
    <property type="evidence" value="ECO:0007669"/>
    <property type="project" value="InterPro"/>
</dbReference>
<dbReference type="Pfam" id="PF02384">
    <property type="entry name" value="N6_Mtase"/>
    <property type="match status" value="1"/>
</dbReference>
<dbReference type="InterPro" id="IPR022749">
    <property type="entry name" value="D12N6_MeTrfase_N"/>
</dbReference>
<evidence type="ECO:0000256" key="3">
    <source>
        <dbReference type="ARBA" id="ARBA00022603"/>
    </source>
</evidence>
<evidence type="ECO:0000313" key="10">
    <source>
        <dbReference type="EMBL" id="NLW34557.1"/>
    </source>
</evidence>
<feature type="domain" description="N6 adenine-specific DNA methyltransferase N-terminal" evidence="9">
    <location>
        <begin position="18"/>
        <end position="145"/>
    </location>
</feature>
<keyword evidence="5" id="KW-0949">S-adenosyl-L-methionine</keyword>
<dbReference type="InterPro" id="IPR002052">
    <property type="entry name" value="DNA_methylase_N6_adenine_CS"/>
</dbReference>
<dbReference type="GO" id="GO:0032259">
    <property type="term" value="P:methylation"/>
    <property type="evidence" value="ECO:0007669"/>
    <property type="project" value="UniProtKB-KW"/>
</dbReference>
<name>A0A971M1X3_9BACT</name>
<comment type="caution">
    <text evidence="10">The sequence shown here is derived from an EMBL/GenBank/DDBJ whole genome shotgun (WGS) entry which is preliminary data.</text>
</comment>
<dbReference type="GO" id="GO:0009307">
    <property type="term" value="P:DNA restriction-modification system"/>
    <property type="evidence" value="ECO:0007669"/>
    <property type="project" value="UniProtKB-KW"/>
</dbReference>
<comment type="similarity">
    <text evidence="1">Belongs to the N(4)/N(6)-methyltransferase family.</text>
</comment>
<dbReference type="Pfam" id="PF12161">
    <property type="entry name" value="HsdM_N"/>
    <property type="match status" value="1"/>
</dbReference>
<proteinExistence type="inferred from homology"/>
<reference evidence="10" key="1">
    <citation type="journal article" date="2020" name="Biotechnol. Biofuels">
        <title>New insights from the biogas microbiome by comprehensive genome-resolved metagenomics of nearly 1600 species originating from multiple anaerobic digesters.</title>
        <authorList>
            <person name="Campanaro S."/>
            <person name="Treu L."/>
            <person name="Rodriguez-R L.M."/>
            <person name="Kovalovszki A."/>
            <person name="Ziels R.M."/>
            <person name="Maus I."/>
            <person name="Zhu X."/>
            <person name="Kougias P.G."/>
            <person name="Basile A."/>
            <person name="Luo G."/>
            <person name="Schluter A."/>
            <person name="Konstantinidis K.T."/>
            <person name="Angelidaki I."/>
        </authorList>
    </citation>
    <scope>NUCLEOTIDE SEQUENCE</scope>
    <source>
        <strain evidence="10">AS06rmzACSIP_7</strain>
    </source>
</reference>
<evidence type="ECO:0000256" key="5">
    <source>
        <dbReference type="ARBA" id="ARBA00022691"/>
    </source>
</evidence>
<dbReference type="Proteomes" id="UP000777265">
    <property type="component" value="Unassembled WGS sequence"/>
</dbReference>
<dbReference type="GO" id="GO:0003677">
    <property type="term" value="F:DNA binding"/>
    <property type="evidence" value="ECO:0007669"/>
    <property type="project" value="InterPro"/>
</dbReference>
<dbReference type="InterPro" id="IPR029063">
    <property type="entry name" value="SAM-dependent_MTases_sf"/>
</dbReference>
<reference evidence="10" key="2">
    <citation type="submission" date="2020-01" db="EMBL/GenBank/DDBJ databases">
        <authorList>
            <person name="Campanaro S."/>
        </authorList>
    </citation>
    <scope>NUCLEOTIDE SEQUENCE</scope>
    <source>
        <strain evidence="10">AS06rmzACSIP_7</strain>
    </source>
</reference>
<accession>A0A971M1X3</accession>
<comment type="catalytic activity">
    <reaction evidence="7">
        <text>a 2'-deoxyadenosine in DNA + S-adenosyl-L-methionine = an N(6)-methyl-2'-deoxyadenosine in DNA + S-adenosyl-L-homocysteine + H(+)</text>
        <dbReference type="Rhea" id="RHEA:15197"/>
        <dbReference type="Rhea" id="RHEA-COMP:12418"/>
        <dbReference type="Rhea" id="RHEA-COMP:12419"/>
        <dbReference type="ChEBI" id="CHEBI:15378"/>
        <dbReference type="ChEBI" id="CHEBI:57856"/>
        <dbReference type="ChEBI" id="CHEBI:59789"/>
        <dbReference type="ChEBI" id="CHEBI:90615"/>
        <dbReference type="ChEBI" id="CHEBI:90616"/>
        <dbReference type="EC" id="2.1.1.72"/>
    </reaction>
</comment>
<dbReference type="InterPro" id="IPR003356">
    <property type="entry name" value="DNA_methylase_A-5"/>
</dbReference>
<dbReference type="PANTHER" id="PTHR42933">
    <property type="entry name" value="SLR6095 PROTEIN"/>
    <property type="match status" value="1"/>
</dbReference>
<keyword evidence="6" id="KW-0680">Restriction system</keyword>
<keyword evidence="3 10" id="KW-0489">Methyltransferase</keyword>
<dbReference type="EC" id="2.1.1.72" evidence="2"/>
<dbReference type="Gene3D" id="3.40.50.150">
    <property type="entry name" value="Vaccinia Virus protein VP39"/>
    <property type="match status" value="1"/>
</dbReference>
<dbReference type="InterPro" id="IPR051537">
    <property type="entry name" value="DNA_Adenine_Mtase"/>
</dbReference>
<evidence type="ECO:0000256" key="4">
    <source>
        <dbReference type="ARBA" id="ARBA00022679"/>
    </source>
</evidence>
<dbReference type="SUPFAM" id="SSF53335">
    <property type="entry name" value="S-adenosyl-L-methionine-dependent methyltransferases"/>
    <property type="match status" value="1"/>
</dbReference>
<evidence type="ECO:0000259" key="8">
    <source>
        <dbReference type="Pfam" id="PF02384"/>
    </source>
</evidence>
<gene>
    <name evidence="10" type="ORF">GXY80_03610</name>
</gene>
<dbReference type="Gene3D" id="1.20.1260.30">
    <property type="match status" value="1"/>
</dbReference>
<dbReference type="PROSITE" id="PS00092">
    <property type="entry name" value="N6_MTASE"/>
    <property type="match status" value="1"/>
</dbReference>
<evidence type="ECO:0000256" key="2">
    <source>
        <dbReference type="ARBA" id="ARBA00011900"/>
    </source>
</evidence>
<sequence length="505" mass="57096">MANSTNKNVANGVTSGKLEAHLWESANILRGPVDAADFKTYVFPLLFFKRISDVYDEEYVAALAESDGDEEYARFPQNYRFQIPEDCHWSDVRVVGTNVGQALQKAMRGIEKANPETLYGIFGDAAWSNKDRLSDAMLRDLVEHFSTLELSLANLPEDELGQGYEYLIKKFADDSGHTAAEFYTNRTVVHLMTEMLEPQPGESIYDPTCGSGGMLLSCIAQLRLRNLEWRSVRLYGQERNLMTSSIARMNCFLHGVEDFQVVRGDTLSEPKFVEGDRLRQFDVCLANPPYSIKQWDRKAFASDPWGRNIYGTPPQGRADYAFWQHILMSLKAETGRSAILFPHGVLFRQEEAEMRRKIIEADLIECVLGLGPNLFYNSPMEACVIICRTAKPAARRGRVLFINAVNEVTRERAQSFLTNEHIERIVQAYRNLRNEPGLSYVAAREEIRARDYNLSIPLYVTGSPPSAEAGETPVADQLTKALADWLESSRHLRRSLSAILEGENL</sequence>
<evidence type="ECO:0000313" key="11">
    <source>
        <dbReference type="Proteomes" id="UP000777265"/>
    </source>
</evidence>
<feature type="domain" description="DNA methylase adenine-specific" evidence="8">
    <location>
        <begin position="157"/>
        <end position="462"/>
    </location>
</feature>
<evidence type="ECO:0000256" key="7">
    <source>
        <dbReference type="ARBA" id="ARBA00047942"/>
    </source>
</evidence>
<dbReference type="GO" id="GO:0009007">
    <property type="term" value="F:site-specific DNA-methyltransferase (adenine-specific) activity"/>
    <property type="evidence" value="ECO:0007669"/>
    <property type="project" value="UniProtKB-EC"/>
</dbReference>
<organism evidence="10 11">
    <name type="scientific">Syntrophorhabdus aromaticivorans</name>
    <dbReference type="NCBI Taxonomy" id="328301"/>
    <lineage>
        <taxon>Bacteria</taxon>
        <taxon>Pseudomonadati</taxon>
        <taxon>Thermodesulfobacteriota</taxon>
        <taxon>Syntrophorhabdia</taxon>
        <taxon>Syntrophorhabdales</taxon>
        <taxon>Syntrophorhabdaceae</taxon>
        <taxon>Syntrophorhabdus</taxon>
    </lineage>
</organism>
<protein>
    <recommendedName>
        <fullName evidence="2">site-specific DNA-methyltransferase (adenine-specific)</fullName>
        <ecNumber evidence="2">2.1.1.72</ecNumber>
    </recommendedName>
</protein>
<dbReference type="PRINTS" id="PR00507">
    <property type="entry name" value="N12N6MTFRASE"/>
</dbReference>